<name>A0A0J1I6T2_NIACI</name>
<feature type="transmembrane region" description="Helical" evidence="1">
    <location>
        <begin position="113"/>
        <end position="133"/>
    </location>
</feature>
<feature type="transmembrane region" description="Helical" evidence="1">
    <location>
        <begin position="12"/>
        <end position="34"/>
    </location>
</feature>
<dbReference type="Proteomes" id="UP000036045">
    <property type="component" value="Unassembled WGS sequence"/>
</dbReference>
<evidence type="ECO:0000256" key="1">
    <source>
        <dbReference type="SAM" id="Phobius"/>
    </source>
</evidence>
<feature type="transmembrane region" description="Helical" evidence="1">
    <location>
        <begin position="46"/>
        <end position="71"/>
    </location>
</feature>
<proteinExistence type="predicted"/>
<reference evidence="2 3" key="1">
    <citation type="submission" date="2015-05" db="EMBL/GenBank/DDBJ databases">
        <title>Whole genome sequence and identification of bacterial endophytes from Costus igneus.</title>
        <authorList>
            <person name="Lee Y.P."/>
            <person name="Gan H.M."/>
            <person name="Eng W."/>
            <person name="Wheatley M.S."/>
            <person name="Caraballo A."/>
            <person name="Polter S."/>
            <person name="Savka M.A."/>
            <person name="Hudson A.O."/>
        </authorList>
    </citation>
    <scope>NUCLEOTIDE SEQUENCE [LARGE SCALE GENOMIC DNA]</scope>
    <source>
        <strain evidence="2 3">RIT379</strain>
    </source>
</reference>
<keyword evidence="3" id="KW-1185">Reference proteome</keyword>
<protein>
    <submittedName>
        <fullName evidence="2">Uncharacterized protein</fullName>
    </submittedName>
</protein>
<gene>
    <name evidence="2" type="ORF">ABW02_22790</name>
</gene>
<feature type="transmembrane region" description="Helical" evidence="1">
    <location>
        <begin position="83"/>
        <end position="101"/>
    </location>
</feature>
<keyword evidence="1" id="KW-1133">Transmembrane helix</keyword>
<evidence type="ECO:0000313" key="2">
    <source>
        <dbReference type="EMBL" id="KLV21681.1"/>
    </source>
</evidence>
<comment type="caution">
    <text evidence="2">The sequence shown here is derived from an EMBL/GenBank/DDBJ whole genome shotgun (WGS) entry which is preliminary data.</text>
</comment>
<dbReference type="PATRIC" id="fig|1397.4.peg.3675"/>
<sequence>MFIMKLINNFFIRLLICSVSSAFFLALFLFYFINTVPFSIFDSFDLASFLLFFTIFSLIYLVLGAPIQFFFRKSLNNSYIKNFVLFFILGFIVNLIFYPLATDLNPKFYLDQNFYYMIISSSVIFWLNDLIFLRINHEKLKF</sequence>
<keyword evidence="1" id="KW-0472">Membrane</keyword>
<dbReference type="EMBL" id="LDPH01000036">
    <property type="protein sequence ID" value="KLV21681.1"/>
    <property type="molecule type" value="Genomic_DNA"/>
</dbReference>
<accession>A0A0J1I6T2</accession>
<dbReference type="AlphaFoldDB" id="A0A0J1I6T2"/>
<organism evidence="2 3">
    <name type="scientific">Niallia circulans</name>
    <name type="common">Bacillus circulans</name>
    <dbReference type="NCBI Taxonomy" id="1397"/>
    <lineage>
        <taxon>Bacteria</taxon>
        <taxon>Bacillati</taxon>
        <taxon>Bacillota</taxon>
        <taxon>Bacilli</taxon>
        <taxon>Bacillales</taxon>
        <taxon>Bacillaceae</taxon>
        <taxon>Niallia</taxon>
    </lineage>
</organism>
<keyword evidence="1" id="KW-0812">Transmembrane</keyword>
<evidence type="ECO:0000313" key="3">
    <source>
        <dbReference type="Proteomes" id="UP000036045"/>
    </source>
</evidence>